<sequence length="387" mass="43539">MNTSSEEKVLIADAARLQRDMRQMNKSETTHAIQRGLARARRARRHDRSLAMKWISVLLVVVIGGAWLMSELYDQTSKQLTAGEQATYWEKLEPFRTLFQRDTDRSTMLSAINHGYVQMVDRTVVSGAYEFTINAVMADRNRLIVLYTAKTDETQEIHSVNHVKVTNAETNQSLGLMGDLNAPPNDNTIYGRSYVMLDADTPVPEKVTITYQITSTSSNNEQHSGTIKSDKLMQLSEPVSISLKLDSKFANPKTELFKPNSSLVLEGHSFMLSEVEMSPLSTRIKIDIENGENMDDEEKQSMMDLINGVDVISVTKEGHTLLGSLSNYLSGNTLETLVSLGSDRVSEDGIIYILGSNLLDDPRSLTFRLYTQRNKVHEVERLEIKLK</sequence>
<feature type="transmembrane region" description="Helical" evidence="1">
    <location>
        <begin position="50"/>
        <end position="69"/>
    </location>
</feature>
<evidence type="ECO:0000313" key="3">
    <source>
        <dbReference type="Proteomes" id="UP001233836"/>
    </source>
</evidence>
<dbReference type="Gene3D" id="2.60.40.1630">
    <property type="entry name" value="bacillus anthracis domain"/>
    <property type="match status" value="1"/>
</dbReference>
<dbReference type="Proteomes" id="UP001233836">
    <property type="component" value="Unassembled WGS sequence"/>
</dbReference>
<organism evidence="2 3">
    <name type="scientific">Paenibacillus tundrae</name>
    <dbReference type="NCBI Taxonomy" id="528187"/>
    <lineage>
        <taxon>Bacteria</taxon>
        <taxon>Bacillati</taxon>
        <taxon>Bacillota</taxon>
        <taxon>Bacilli</taxon>
        <taxon>Bacillales</taxon>
        <taxon>Paenibacillaceae</taxon>
        <taxon>Paenibacillus</taxon>
    </lineage>
</organism>
<evidence type="ECO:0000313" key="2">
    <source>
        <dbReference type="EMBL" id="MDQ0171203.1"/>
    </source>
</evidence>
<keyword evidence="1" id="KW-0472">Membrane</keyword>
<proteinExistence type="predicted"/>
<evidence type="ECO:0000256" key="1">
    <source>
        <dbReference type="SAM" id="Phobius"/>
    </source>
</evidence>
<name>A0ABT9WD56_9BACL</name>
<keyword evidence="1" id="KW-1133">Transmembrane helix</keyword>
<keyword evidence="1" id="KW-0812">Transmembrane</keyword>
<keyword evidence="3" id="KW-1185">Reference proteome</keyword>
<reference evidence="2 3" key="1">
    <citation type="submission" date="2023-07" db="EMBL/GenBank/DDBJ databases">
        <title>Sorghum-associated microbial communities from plants grown in Nebraska, USA.</title>
        <authorList>
            <person name="Schachtman D."/>
        </authorList>
    </citation>
    <scope>NUCLEOTIDE SEQUENCE [LARGE SCALE GENOMIC DNA]</scope>
    <source>
        <strain evidence="2 3">DS1314</strain>
    </source>
</reference>
<gene>
    <name evidence="2" type="ORF">J2T19_002655</name>
</gene>
<evidence type="ECO:0008006" key="4">
    <source>
        <dbReference type="Google" id="ProtNLM"/>
    </source>
</evidence>
<dbReference type="RefSeq" id="WP_307216335.1">
    <property type="nucleotide sequence ID" value="NZ_JAUSTI010000006.1"/>
</dbReference>
<accession>A0ABT9WD56</accession>
<dbReference type="EMBL" id="JAUSTI010000006">
    <property type="protein sequence ID" value="MDQ0171203.1"/>
    <property type="molecule type" value="Genomic_DNA"/>
</dbReference>
<comment type="caution">
    <text evidence="2">The sequence shown here is derived from an EMBL/GenBank/DDBJ whole genome shotgun (WGS) entry which is preliminary data.</text>
</comment>
<protein>
    <recommendedName>
        <fullName evidence="4">DUF4179 domain-containing protein</fullName>
    </recommendedName>
</protein>